<dbReference type="InterPro" id="IPR007627">
    <property type="entry name" value="RNA_pol_sigma70_r2"/>
</dbReference>
<dbReference type="InterPro" id="IPR013325">
    <property type="entry name" value="RNA_pol_sigma_r2"/>
</dbReference>
<dbReference type="GO" id="GO:0003700">
    <property type="term" value="F:DNA-binding transcription factor activity"/>
    <property type="evidence" value="ECO:0007669"/>
    <property type="project" value="InterPro"/>
</dbReference>
<protein>
    <submittedName>
        <fullName evidence="3">RNA polymerase subunit sigma-24</fullName>
    </submittedName>
</protein>
<dbReference type="Pfam" id="PF04542">
    <property type="entry name" value="Sigma70_r2"/>
    <property type="match status" value="1"/>
</dbReference>
<sequence>MDEQAVERAWREHWSRLLALLTARFERVDLAEDALAEAFAAAARTWPADGTPSSPAAWLHRVAQREAIDRLRSEVAGHRALARAADLLTERCSDELPEAVDDEMLRLIFLACHPQVPHHAQAALALRWVLGLRTERIAGLFAISTPTMAARLTRARQRAVAAPDGLSLPWGAALDERLAGVLRTIHLFFTSGYAPDEGEEVVRPSICAEAVRLVAVLDDLLPGRTDIRALRSLLELQHARREARVDAAGDLVLLADQDRERWKHAEIDTAMTRLLTLGPDTGLAEELRLQALIAGVHAVAPSEQQTDRRLLLVFYDRLCALSGDDPVVRLNRAVVHARVHGARRALAELGEVEPRDHRMLGALAELRVDAGETDRARELFGRAAATCGCAPLRRHYRRRATEQPRVADR</sequence>
<dbReference type="GO" id="GO:0006352">
    <property type="term" value="P:DNA-templated transcription initiation"/>
    <property type="evidence" value="ECO:0007669"/>
    <property type="project" value="InterPro"/>
</dbReference>
<dbReference type="SUPFAM" id="SSF88946">
    <property type="entry name" value="Sigma2 domain of RNA polymerase sigma factors"/>
    <property type="match status" value="1"/>
</dbReference>
<dbReference type="InterPro" id="IPR046531">
    <property type="entry name" value="DUF6596"/>
</dbReference>
<proteinExistence type="predicted"/>
<feature type="domain" description="RNA polymerase sigma-70 region 2" evidence="1">
    <location>
        <begin position="11"/>
        <end position="74"/>
    </location>
</feature>
<dbReference type="Proteomes" id="UP000316988">
    <property type="component" value="Unassembled WGS sequence"/>
</dbReference>
<evidence type="ECO:0000313" key="4">
    <source>
        <dbReference type="Proteomes" id="UP000316988"/>
    </source>
</evidence>
<evidence type="ECO:0000259" key="2">
    <source>
        <dbReference type="Pfam" id="PF20239"/>
    </source>
</evidence>
<dbReference type="PANTHER" id="PTHR47756">
    <property type="entry name" value="BLL6612 PROTEIN-RELATED"/>
    <property type="match status" value="1"/>
</dbReference>
<comment type="caution">
    <text evidence="3">The sequence shown here is derived from an EMBL/GenBank/DDBJ whole genome shotgun (WGS) entry which is preliminary data.</text>
</comment>
<dbReference type="SUPFAM" id="SSF88659">
    <property type="entry name" value="Sigma3 and sigma4 domains of RNA polymerase sigma factors"/>
    <property type="match status" value="1"/>
</dbReference>
<evidence type="ECO:0000313" key="3">
    <source>
        <dbReference type="EMBL" id="TSD68183.1"/>
    </source>
</evidence>
<organism evidence="3 4">
    <name type="scientific">Aeromicrobium piscarium</name>
    <dbReference type="NCBI Taxonomy" id="2590901"/>
    <lineage>
        <taxon>Bacteria</taxon>
        <taxon>Bacillati</taxon>
        <taxon>Actinomycetota</taxon>
        <taxon>Actinomycetes</taxon>
        <taxon>Propionibacteriales</taxon>
        <taxon>Nocardioidaceae</taxon>
        <taxon>Aeromicrobium</taxon>
    </lineage>
</organism>
<dbReference type="OrthoDB" id="9780299at2"/>
<dbReference type="Gene3D" id="1.10.1740.10">
    <property type="match status" value="1"/>
</dbReference>
<feature type="domain" description="DUF6596" evidence="2">
    <location>
        <begin position="177"/>
        <end position="273"/>
    </location>
</feature>
<keyword evidence="4" id="KW-1185">Reference proteome</keyword>
<reference evidence="3 4" key="1">
    <citation type="submission" date="2019-07" db="EMBL/GenBank/DDBJ databases">
        <authorList>
            <person name="Zhao L.H."/>
        </authorList>
    </citation>
    <scope>NUCLEOTIDE SEQUENCE [LARGE SCALE GENOMIC DNA]</scope>
    <source>
        <strain evidence="3 4">Co35</strain>
    </source>
</reference>
<dbReference type="EMBL" id="VLNT01000001">
    <property type="protein sequence ID" value="TSD68183.1"/>
    <property type="molecule type" value="Genomic_DNA"/>
</dbReference>
<dbReference type="PANTHER" id="PTHR47756:SF2">
    <property type="entry name" value="BLL6612 PROTEIN"/>
    <property type="match status" value="1"/>
</dbReference>
<dbReference type="RefSeq" id="WP_143911131.1">
    <property type="nucleotide sequence ID" value="NZ_VLNT01000001.1"/>
</dbReference>
<gene>
    <name evidence="3" type="ORF">FNM00_00880</name>
</gene>
<evidence type="ECO:0000259" key="1">
    <source>
        <dbReference type="Pfam" id="PF04542"/>
    </source>
</evidence>
<dbReference type="AlphaFoldDB" id="A0A554SP91"/>
<accession>A0A554SP91</accession>
<name>A0A554SP91_9ACTN</name>
<dbReference type="Pfam" id="PF20239">
    <property type="entry name" value="DUF6596"/>
    <property type="match status" value="1"/>
</dbReference>
<dbReference type="InterPro" id="IPR013324">
    <property type="entry name" value="RNA_pol_sigma_r3/r4-like"/>
</dbReference>